<organism evidence="2 3">
    <name type="scientific">Fistulina hepatica ATCC 64428</name>
    <dbReference type="NCBI Taxonomy" id="1128425"/>
    <lineage>
        <taxon>Eukaryota</taxon>
        <taxon>Fungi</taxon>
        <taxon>Dikarya</taxon>
        <taxon>Basidiomycota</taxon>
        <taxon>Agaricomycotina</taxon>
        <taxon>Agaricomycetes</taxon>
        <taxon>Agaricomycetidae</taxon>
        <taxon>Agaricales</taxon>
        <taxon>Fistulinaceae</taxon>
        <taxon>Fistulina</taxon>
    </lineage>
</organism>
<accession>A0A0D7ALV5</accession>
<evidence type="ECO:0000259" key="1">
    <source>
        <dbReference type="Pfam" id="PF13302"/>
    </source>
</evidence>
<proteinExistence type="predicted"/>
<dbReference type="PANTHER" id="PTHR43328:SF1">
    <property type="entry name" value="N-ACETYLTRANSFERASE DOMAIN-CONTAINING PROTEIN"/>
    <property type="match status" value="1"/>
</dbReference>
<sequence length="239" mass="26959">MSRPQLYPLDVNAATGEPFLRLRDLPDIIITPPRLDDARAYLPIMNDERVYKWLKTPPYPYELEHAETWLMRTSAAAEAVLAELASSTNADAALKVVGGCPVNSLRHVRKDGSDVFIGAIDIARCGILAELERDRTIGDVLQRENDDRLLSDPDIVWTIGNYLAPEYHGKGIMTDALRTVMQKWAIPRMGVRKILATAYLGNRGSARVFEKNGYTKTRDVIVPDAKYGHKGYQVFEWRM</sequence>
<dbReference type="SUPFAM" id="SSF55729">
    <property type="entry name" value="Acyl-CoA N-acyltransferases (Nat)"/>
    <property type="match status" value="1"/>
</dbReference>
<dbReference type="AlphaFoldDB" id="A0A0D7ALV5"/>
<evidence type="ECO:0000313" key="3">
    <source>
        <dbReference type="Proteomes" id="UP000054144"/>
    </source>
</evidence>
<dbReference type="EMBL" id="KN881644">
    <property type="protein sequence ID" value="KIY52281.1"/>
    <property type="molecule type" value="Genomic_DNA"/>
</dbReference>
<dbReference type="GO" id="GO:0016747">
    <property type="term" value="F:acyltransferase activity, transferring groups other than amino-acyl groups"/>
    <property type="evidence" value="ECO:0007669"/>
    <property type="project" value="InterPro"/>
</dbReference>
<keyword evidence="3" id="KW-1185">Reference proteome</keyword>
<feature type="domain" description="N-acetyltransferase" evidence="1">
    <location>
        <begin position="28"/>
        <end position="215"/>
    </location>
</feature>
<dbReference type="OrthoDB" id="630895at2759"/>
<dbReference type="Gene3D" id="3.40.630.30">
    <property type="match status" value="1"/>
</dbReference>
<dbReference type="Proteomes" id="UP000054144">
    <property type="component" value="Unassembled WGS sequence"/>
</dbReference>
<dbReference type="InterPro" id="IPR016181">
    <property type="entry name" value="Acyl_CoA_acyltransferase"/>
</dbReference>
<dbReference type="InterPro" id="IPR000182">
    <property type="entry name" value="GNAT_dom"/>
</dbReference>
<protein>
    <recommendedName>
        <fullName evidence="1">N-acetyltransferase domain-containing protein</fullName>
    </recommendedName>
</protein>
<dbReference type="Pfam" id="PF13302">
    <property type="entry name" value="Acetyltransf_3"/>
    <property type="match status" value="1"/>
</dbReference>
<dbReference type="PANTHER" id="PTHR43328">
    <property type="entry name" value="ACETYLTRANSFERASE-RELATED"/>
    <property type="match status" value="1"/>
</dbReference>
<evidence type="ECO:0000313" key="2">
    <source>
        <dbReference type="EMBL" id="KIY52281.1"/>
    </source>
</evidence>
<reference evidence="2 3" key="1">
    <citation type="journal article" date="2015" name="Fungal Genet. Biol.">
        <title>Evolution of novel wood decay mechanisms in Agaricales revealed by the genome sequences of Fistulina hepatica and Cylindrobasidium torrendii.</title>
        <authorList>
            <person name="Floudas D."/>
            <person name="Held B.W."/>
            <person name="Riley R."/>
            <person name="Nagy L.G."/>
            <person name="Koehler G."/>
            <person name="Ransdell A.S."/>
            <person name="Younus H."/>
            <person name="Chow J."/>
            <person name="Chiniquy J."/>
            <person name="Lipzen A."/>
            <person name="Tritt A."/>
            <person name="Sun H."/>
            <person name="Haridas S."/>
            <person name="LaButti K."/>
            <person name="Ohm R.A."/>
            <person name="Kues U."/>
            <person name="Blanchette R.A."/>
            <person name="Grigoriev I.V."/>
            <person name="Minto R.E."/>
            <person name="Hibbett D.S."/>
        </authorList>
    </citation>
    <scope>NUCLEOTIDE SEQUENCE [LARGE SCALE GENOMIC DNA]</scope>
    <source>
        <strain evidence="2 3">ATCC 64428</strain>
    </source>
</reference>
<name>A0A0D7ALV5_9AGAR</name>
<gene>
    <name evidence="2" type="ORF">FISHEDRAFT_69972</name>
</gene>